<feature type="region of interest" description="Disordered" evidence="4">
    <location>
        <begin position="1"/>
        <end position="23"/>
    </location>
</feature>
<organism evidence="6 7">
    <name type="scientific">Kocuria soli</name>
    <dbReference type="NCBI Taxonomy" id="2485125"/>
    <lineage>
        <taxon>Bacteria</taxon>
        <taxon>Bacillati</taxon>
        <taxon>Actinomycetota</taxon>
        <taxon>Actinomycetes</taxon>
        <taxon>Micrococcales</taxon>
        <taxon>Micrococcaceae</taxon>
        <taxon>Kocuria</taxon>
    </lineage>
</organism>
<evidence type="ECO:0000256" key="1">
    <source>
        <dbReference type="ARBA" id="ARBA00005695"/>
    </source>
</evidence>
<comment type="caution">
    <text evidence="6">The sequence shown here is derived from an EMBL/GenBank/DDBJ whole genome shotgun (WGS) entry which is preliminary data.</text>
</comment>
<dbReference type="GO" id="GO:0042597">
    <property type="term" value="C:periplasmic space"/>
    <property type="evidence" value="ECO:0007669"/>
    <property type="project" value="UniProtKB-ARBA"/>
</dbReference>
<evidence type="ECO:0000256" key="3">
    <source>
        <dbReference type="ARBA" id="ARBA00022729"/>
    </source>
</evidence>
<evidence type="ECO:0000256" key="2">
    <source>
        <dbReference type="ARBA" id="ARBA00022448"/>
    </source>
</evidence>
<dbReference type="Gene3D" id="3.40.190.10">
    <property type="entry name" value="Periplasmic binding protein-like II"/>
    <property type="match status" value="1"/>
</dbReference>
<dbReference type="PIRSF" id="PIRSF002741">
    <property type="entry name" value="MppA"/>
    <property type="match status" value="1"/>
</dbReference>
<evidence type="ECO:0000256" key="4">
    <source>
        <dbReference type="SAM" id="MobiDB-lite"/>
    </source>
</evidence>
<comment type="similarity">
    <text evidence="1">Belongs to the bacterial solute-binding protein 5 family.</text>
</comment>
<dbReference type="AlphaFoldDB" id="A0A3N3ZPN0"/>
<sequence>MLRRAGSSPASRTDGPPCPVREGTRKGVCVVSRYSRRAFLAGATVTVLAGCGTSEGSDPDSTPSREVPEAHYVFANAATAPTLDPSLTDNLETNRIARQVLDGLVAPDPLTGDPTAALATAWRASEDGLSWDFALRDDVLFHDGSTFDAEAVVRNLDRWAAASVRDTSTGRHSLFDAVFRRGTPQGSVYRACEAVDSHKIRIHLTRPYPALPKALTHPAFGIAAPNCISSDSVGTSPVGTGPFKVREGLEAGAGQRPGQSVILEVADTYWGELGPLGTLEFVAIPDSELRYVALRTGRVDGYDLVGLDAFAPLAREAVQVLQRDPYSVAYLGIHGGSGLLSDINLREALMASVDRQAIVRDHFPEGTTIAQEFLPARFNVPDDDLGYPGYNPQQARDLLKKSKYDGTPLRFLYPTGASRQWALEPERLYADISASLARAGFEITPVPVPWSVYAETLRTRSEEHDMFLFGADGGFRDPDYFASTLFSAPTPELDLDSEMLRDLVDQAAQSSDGDDRQDLYRRVNRRATMEKAALPLAFPTSGVAVDSRTASFPLSSTGFEDFNAIQINQD</sequence>
<dbReference type="Gene3D" id="3.10.105.10">
    <property type="entry name" value="Dipeptide-binding Protein, Domain 3"/>
    <property type="match status" value="1"/>
</dbReference>
<name>A0A3N3ZPN0_9MICC</name>
<dbReference type="Pfam" id="PF00496">
    <property type="entry name" value="SBP_bac_5"/>
    <property type="match status" value="1"/>
</dbReference>
<protein>
    <submittedName>
        <fullName evidence="6">ABC transporter substrate-binding protein</fullName>
    </submittedName>
</protein>
<reference evidence="6 7" key="1">
    <citation type="submission" date="2018-10" db="EMBL/GenBank/DDBJ databases">
        <title>Kocuria sp. M5W7-7, whole genome shotgun sequence.</title>
        <authorList>
            <person name="Tuo L."/>
        </authorList>
    </citation>
    <scope>NUCLEOTIDE SEQUENCE [LARGE SCALE GENOMIC DNA]</scope>
    <source>
        <strain evidence="6 7">M5W7-7</strain>
    </source>
</reference>
<dbReference type="InterPro" id="IPR039424">
    <property type="entry name" value="SBP_5"/>
</dbReference>
<dbReference type="SUPFAM" id="SSF53850">
    <property type="entry name" value="Periplasmic binding protein-like II"/>
    <property type="match status" value="1"/>
</dbReference>
<dbReference type="InterPro" id="IPR000914">
    <property type="entry name" value="SBP_5_dom"/>
</dbReference>
<evidence type="ECO:0000259" key="5">
    <source>
        <dbReference type="Pfam" id="PF00496"/>
    </source>
</evidence>
<dbReference type="PANTHER" id="PTHR30290">
    <property type="entry name" value="PERIPLASMIC BINDING COMPONENT OF ABC TRANSPORTER"/>
    <property type="match status" value="1"/>
</dbReference>
<dbReference type="PANTHER" id="PTHR30290:SF9">
    <property type="entry name" value="OLIGOPEPTIDE-BINDING PROTEIN APPA"/>
    <property type="match status" value="1"/>
</dbReference>
<accession>A0A3N3ZPN0</accession>
<dbReference type="Gene3D" id="3.90.76.10">
    <property type="entry name" value="Dipeptide-binding Protein, Domain 1"/>
    <property type="match status" value="1"/>
</dbReference>
<feature type="domain" description="Solute-binding protein family 5" evidence="5">
    <location>
        <begin position="114"/>
        <end position="488"/>
    </location>
</feature>
<proteinExistence type="inferred from homology"/>
<evidence type="ECO:0000313" key="7">
    <source>
        <dbReference type="Proteomes" id="UP000270616"/>
    </source>
</evidence>
<dbReference type="GO" id="GO:0015833">
    <property type="term" value="P:peptide transport"/>
    <property type="evidence" value="ECO:0007669"/>
    <property type="project" value="TreeGrafter"/>
</dbReference>
<evidence type="ECO:0000313" key="6">
    <source>
        <dbReference type="EMBL" id="ROZ62987.1"/>
    </source>
</evidence>
<dbReference type="Proteomes" id="UP000270616">
    <property type="component" value="Unassembled WGS sequence"/>
</dbReference>
<keyword evidence="3" id="KW-0732">Signal</keyword>
<gene>
    <name evidence="6" type="ORF">EDL96_07665</name>
</gene>
<dbReference type="EMBL" id="RKMF01000009">
    <property type="protein sequence ID" value="ROZ62987.1"/>
    <property type="molecule type" value="Genomic_DNA"/>
</dbReference>
<dbReference type="InterPro" id="IPR030678">
    <property type="entry name" value="Peptide/Ni-bd"/>
</dbReference>
<keyword evidence="2" id="KW-0813">Transport</keyword>
<dbReference type="GO" id="GO:0043190">
    <property type="term" value="C:ATP-binding cassette (ABC) transporter complex"/>
    <property type="evidence" value="ECO:0007669"/>
    <property type="project" value="InterPro"/>
</dbReference>
<dbReference type="GO" id="GO:1904680">
    <property type="term" value="F:peptide transmembrane transporter activity"/>
    <property type="evidence" value="ECO:0007669"/>
    <property type="project" value="TreeGrafter"/>
</dbReference>
<keyword evidence="7" id="KW-1185">Reference proteome</keyword>